<dbReference type="InterPro" id="IPR001155">
    <property type="entry name" value="OxRdtase_FMN_N"/>
</dbReference>
<dbReference type="Proteomes" id="UP000664169">
    <property type="component" value="Unassembled WGS sequence"/>
</dbReference>
<organism evidence="2 3">
    <name type="scientific">Gomphillus americanus</name>
    <dbReference type="NCBI Taxonomy" id="1940652"/>
    <lineage>
        <taxon>Eukaryota</taxon>
        <taxon>Fungi</taxon>
        <taxon>Dikarya</taxon>
        <taxon>Ascomycota</taxon>
        <taxon>Pezizomycotina</taxon>
        <taxon>Lecanoromycetes</taxon>
        <taxon>OSLEUM clade</taxon>
        <taxon>Ostropomycetidae</taxon>
        <taxon>Ostropales</taxon>
        <taxon>Graphidaceae</taxon>
        <taxon>Gomphilloideae</taxon>
        <taxon>Gomphillus</taxon>
    </lineage>
</organism>
<dbReference type="SUPFAM" id="SSF51395">
    <property type="entry name" value="FMN-linked oxidoreductases"/>
    <property type="match status" value="1"/>
</dbReference>
<sequence>MSLDKLFRPLQVGHTVLQHRIVMAPLTRMRADEQHVPPSFAKEYYAQRGSTPGTMIITEATFISPRHGGYPKVPGIWSQAQIDSWREIVDAVHNAGSSIWLQLWALGRVAKESILQDTEGGSFKVYAPSAIGVDASQTNIGSGLRVPLAMDEKEIQFAIESYASAARNAMSAGFDGVEIHGANGYLIDQFWQDVSNVRSDRWGGNVENRARFGLEVTKAVIKAVGDSKKVGMRLSPWGKFQGMGMQDPVPQFDYIIQQMKSLDIAYLHLIESRISGSASDGVYDDEGTTELKHFIDTWGHAKPVILAGGFTPEKAKWAVGEAATGDNVAIGFGRLFISTPDLPYRIRNDIELNRWDRSTFYTSGPEGYTDYPFSKEFISERGKTEARL</sequence>
<dbReference type="Gene3D" id="3.20.20.70">
    <property type="entry name" value="Aldolase class I"/>
    <property type="match status" value="1"/>
</dbReference>
<keyword evidence="3" id="KW-1185">Reference proteome</keyword>
<proteinExistence type="predicted"/>
<feature type="domain" description="NADH:flavin oxidoreductase/NADH oxidase N-terminal" evidence="1">
    <location>
        <begin position="5"/>
        <end position="353"/>
    </location>
</feature>
<dbReference type="CDD" id="cd02933">
    <property type="entry name" value="OYE_like_FMN"/>
    <property type="match status" value="1"/>
</dbReference>
<dbReference type="InterPro" id="IPR045247">
    <property type="entry name" value="Oye-like"/>
</dbReference>
<evidence type="ECO:0000259" key="1">
    <source>
        <dbReference type="Pfam" id="PF00724"/>
    </source>
</evidence>
<dbReference type="InterPro" id="IPR013785">
    <property type="entry name" value="Aldolase_TIM"/>
</dbReference>
<accession>A0A8H3EEZ8</accession>
<gene>
    <name evidence="2" type="ORF">GOMPHAMPRED_000249</name>
</gene>
<dbReference type="EMBL" id="CAJPDQ010000001">
    <property type="protein sequence ID" value="CAF9903433.1"/>
    <property type="molecule type" value="Genomic_DNA"/>
</dbReference>
<name>A0A8H3EEZ8_9LECA</name>
<evidence type="ECO:0000313" key="3">
    <source>
        <dbReference type="Proteomes" id="UP000664169"/>
    </source>
</evidence>
<evidence type="ECO:0000313" key="2">
    <source>
        <dbReference type="EMBL" id="CAF9903433.1"/>
    </source>
</evidence>
<dbReference type="GO" id="GO:0010181">
    <property type="term" value="F:FMN binding"/>
    <property type="evidence" value="ECO:0007669"/>
    <property type="project" value="InterPro"/>
</dbReference>
<dbReference type="PANTHER" id="PTHR22893">
    <property type="entry name" value="NADH OXIDOREDUCTASE-RELATED"/>
    <property type="match status" value="1"/>
</dbReference>
<reference evidence="2" key="1">
    <citation type="submission" date="2021-03" db="EMBL/GenBank/DDBJ databases">
        <authorList>
            <person name="Tagirdzhanova G."/>
        </authorList>
    </citation>
    <scope>NUCLEOTIDE SEQUENCE</scope>
</reference>
<dbReference type="AlphaFoldDB" id="A0A8H3EEZ8"/>
<protein>
    <recommendedName>
        <fullName evidence="1">NADH:flavin oxidoreductase/NADH oxidase N-terminal domain-containing protein</fullName>
    </recommendedName>
</protein>
<dbReference type="Pfam" id="PF00724">
    <property type="entry name" value="Oxidored_FMN"/>
    <property type="match status" value="1"/>
</dbReference>
<dbReference type="FunFam" id="3.20.20.70:FF:000138">
    <property type="entry name" value="NADPH dehydrogenase 1"/>
    <property type="match status" value="1"/>
</dbReference>
<dbReference type="PANTHER" id="PTHR22893:SF91">
    <property type="entry name" value="NADPH DEHYDROGENASE 2-RELATED"/>
    <property type="match status" value="1"/>
</dbReference>
<dbReference type="OrthoDB" id="276546at2759"/>
<comment type="caution">
    <text evidence="2">The sequence shown here is derived from an EMBL/GenBank/DDBJ whole genome shotgun (WGS) entry which is preliminary data.</text>
</comment>
<dbReference type="GO" id="GO:0003959">
    <property type="term" value="F:NADPH dehydrogenase activity"/>
    <property type="evidence" value="ECO:0007669"/>
    <property type="project" value="TreeGrafter"/>
</dbReference>